<organism evidence="1">
    <name type="scientific">Klebsiella pneumoniae</name>
    <dbReference type="NCBI Taxonomy" id="573"/>
    <lineage>
        <taxon>Bacteria</taxon>
        <taxon>Pseudomonadati</taxon>
        <taxon>Pseudomonadota</taxon>
        <taxon>Gammaproteobacteria</taxon>
        <taxon>Enterobacterales</taxon>
        <taxon>Enterobacteriaceae</taxon>
        <taxon>Klebsiella/Raoultella group</taxon>
        <taxon>Klebsiella</taxon>
        <taxon>Klebsiella pneumoniae complex</taxon>
    </lineage>
</organism>
<sequence length="81" mass="9000">MFEAVRQALAPLAATPLCAATMTLDKAHGRIDGREYHIMAAGELAAQFHWEQLRSIGVAISYRIEKREKILNSVITSVPKH</sequence>
<reference evidence="1" key="1">
    <citation type="submission" date="2017-12" db="EMBL/GenBank/DDBJ databases">
        <title>Insights into the successfully spreading KPC-encoding IncII plasmids.</title>
        <authorList>
            <person name="Brandt C."/>
            <person name="Pletz M.W."/>
            <person name="Makarewicz O."/>
        </authorList>
    </citation>
    <scope>NUCLEOTIDE SEQUENCE</scope>
    <source>
        <strain evidence="1">St015788/2</strain>
        <plasmid evidence="1">pUJ-84KPC</plasmid>
    </source>
</reference>
<keyword evidence="1" id="KW-0614">Plasmid</keyword>
<proteinExistence type="predicted"/>
<protein>
    <submittedName>
        <fullName evidence="1">Uncharacterized protein</fullName>
    </submittedName>
</protein>
<geneLocation type="plasmid" evidence="1">
    <name>pUJ-84KPC</name>
</geneLocation>
<dbReference type="AlphaFoldDB" id="A0A2P1BPP6"/>
<dbReference type="EMBL" id="MG700550">
    <property type="protein sequence ID" value="AVI43711.1"/>
    <property type="molecule type" value="Genomic_DNA"/>
</dbReference>
<accession>A0A2P1BPP6</accession>
<name>A0A2P1BPP6_KLEPN</name>
<evidence type="ECO:0000313" key="1">
    <source>
        <dbReference type="EMBL" id="AVI43711.1"/>
    </source>
</evidence>